<feature type="domain" description="Reverse transcriptase/retrotransposon-derived protein RNase H-like" evidence="2">
    <location>
        <begin position="46"/>
        <end position="143"/>
    </location>
</feature>
<evidence type="ECO:0008006" key="4">
    <source>
        <dbReference type="Google" id="ProtNLM"/>
    </source>
</evidence>
<sequence>MKAPTNVNEVQRLSGRIAALSRFISKAAEKNLPFFKVLRKAKKFNWDTSCKQAFEELKKYLTGLPLLVKPFSGIPSTCTSQPPPKLLALFLFVKKGRSKCQFTISEVLNGAEGQYTPIEKMALALVISARRFLPLFLSHPIKVKTNVPLKQTLGKPDTSGRLVKRTVELSEYDILYLQCTTIKAQALANFMSEMAGAPTEDAPKVEKWLLHVDGSFPTQDSGAGVVITSPCGEDLEFDVKFVFKASNNEVEYEALVIGMGMAHEVGARHLVAYSNSQLIVKQVEGTYAVIHLVSSAINCC</sequence>
<dbReference type="GO" id="GO:0003676">
    <property type="term" value="F:nucleic acid binding"/>
    <property type="evidence" value="ECO:0007669"/>
    <property type="project" value="InterPro"/>
</dbReference>
<dbReference type="InterPro" id="IPR036397">
    <property type="entry name" value="RNaseH_sf"/>
</dbReference>
<dbReference type="InterPro" id="IPR012337">
    <property type="entry name" value="RNaseH-like_sf"/>
</dbReference>
<dbReference type="Gene3D" id="3.30.420.10">
    <property type="entry name" value="Ribonuclease H-like superfamily/Ribonuclease H"/>
    <property type="match status" value="1"/>
</dbReference>
<evidence type="ECO:0000259" key="2">
    <source>
        <dbReference type="Pfam" id="PF17919"/>
    </source>
</evidence>
<dbReference type="InterPro" id="IPR002156">
    <property type="entry name" value="RNaseH_domain"/>
</dbReference>
<reference evidence="3" key="1">
    <citation type="submission" date="2020-06" db="EMBL/GenBank/DDBJ databases">
        <authorList>
            <person name="Li T."/>
            <person name="Hu X."/>
            <person name="Zhang T."/>
            <person name="Song X."/>
            <person name="Zhang H."/>
            <person name="Dai N."/>
            <person name="Sheng W."/>
            <person name="Hou X."/>
            <person name="Wei L."/>
        </authorList>
    </citation>
    <scope>NUCLEOTIDE SEQUENCE</scope>
    <source>
        <strain evidence="3">G01</strain>
        <tissue evidence="3">Leaf</tissue>
    </source>
</reference>
<evidence type="ECO:0000313" key="3">
    <source>
        <dbReference type="EMBL" id="KAL0333991.1"/>
    </source>
</evidence>
<dbReference type="PANTHER" id="PTHR48475:SF1">
    <property type="entry name" value="RNASE H TYPE-1 DOMAIN-CONTAINING PROTEIN"/>
    <property type="match status" value="1"/>
</dbReference>
<dbReference type="Gene3D" id="3.30.70.270">
    <property type="match status" value="1"/>
</dbReference>
<organism evidence="3">
    <name type="scientific">Sesamum angustifolium</name>
    <dbReference type="NCBI Taxonomy" id="2727405"/>
    <lineage>
        <taxon>Eukaryota</taxon>
        <taxon>Viridiplantae</taxon>
        <taxon>Streptophyta</taxon>
        <taxon>Embryophyta</taxon>
        <taxon>Tracheophyta</taxon>
        <taxon>Spermatophyta</taxon>
        <taxon>Magnoliopsida</taxon>
        <taxon>eudicotyledons</taxon>
        <taxon>Gunneridae</taxon>
        <taxon>Pentapetalae</taxon>
        <taxon>asterids</taxon>
        <taxon>lamiids</taxon>
        <taxon>Lamiales</taxon>
        <taxon>Pedaliaceae</taxon>
        <taxon>Sesamum</taxon>
    </lineage>
</organism>
<dbReference type="InterPro" id="IPR041577">
    <property type="entry name" value="RT_RNaseH_2"/>
</dbReference>
<dbReference type="Pfam" id="PF13456">
    <property type="entry name" value="RVT_3"/>
    <property type="match status" value="1"/>
</dbReference>
<dbReference type="Pfam" id="PF17919">
    <property type="entry name" value="RT_RNaseH_2"/>
    <property type="match status" value="1"/>
</dbReference>
<dbReference type="InterPro" id="IPR043128">
    <property type="entry name" value="Rev_trsase/Diguanyl_cyclase"/>
</dbReference>
<comment type="caution">
    <text evidence="3">The sequence shown here is derived from an EMBL/GenBank/DDBJ whole genome shotgun (WGS) entry which is preliminary data.</text>
</comment>
<reference evidence="3" key="2">
    <citation type="journal article" date="2024" name="Plant">
        <title>Genomic evolution and insights into agronomic trait innovations of Sesamum species.</title>
        <authorList>
            <person name="Miao H."/>
            <person name="Wang L."/>
            <person name="Qu L."/>
            <person name="Liu H."/>
            <person name="Sun Y."/>
            <person name="Le M."/>
            <person name="Wang Q."/>
            <person name="Wei S."/>
            <person name="Zheng Y."/>
            <person name="Lin W."/>
            <person name="Duan Y."/>
            <person name="Cao H."/>
            <person name="Xiong S."/>
            <person name="Wang X."/>
            <person name="Wei L."/>
            <person name="Li C."/>
            <person name="Ma Q."/>
            <person name="Ju M."/>
            <person name="Zhao R."/>
            <person name="Li G."/>
            <person name="Mu C."/>
            <person name="Tian Q."/>
            <person name="Mei H."/>
            <person name="Zhang T."/>
            <person name="Gao T."/>
            <person name="Zhang H."/>
        </authorList>
    </citation>
    <scope>NUCLEOTIDE SEQUENCE</scope>
    <source>
        <strain evidence="3">G01</strain>
    </source>
</reference>
<feature type="domain" description="RNase H type-1" evidence="1">
    <location>
        <begin position="212"/>
        <end position="286"/>
    </location>
</feature>
<protein>
    <recommendedName>
        <fullName evidence="4">RNase H type-1 domain-containing protein</fullName>
    </recommendedName>
</protein>
<evidence type="ECO:0000259" key="1">
    <source>
        <dbReference type="Pfam" id="PF13456"/>
    </source>
</evidence>
<dbReference type="PANTHER" id="PTHR48475">
    <property type="entry name" value="RIBONUCLEASE H"/>
    <property type="match status" value="1"/>
</dbReference>
<dbReference type="AlphaFoldDB" id="A0AAW2MSF2"/>
<dbReference type="SUPFAM" id="SSF56672">
    <property type="entry name" value="DNA/RNA polymerases"/>
    <property type="match status" value="1"/>
</dbReference>
<dbReference type="GO" id="GO:0004523">
    <property type="term" value="F:RNA-DNA hybrid ribonuclease activity"/>
    <property type="evidence" value="ECO:0007669"/>
    <property type="project" value="InterPro"/>
</dbReference>
<dbReference type="EMBL" id="JACGWK010000009">
    <property type="protein sequence ID" value="KAL0333991.1"/>
    <property type="molecule type" value="Genomic_DNA"/>
</dbReference>
<gene>
    <name evidence="3" type="ORF">Sangu_1555300</name>
</gene>
<accession>A0AAW2MSF2</accession>
<proteinExistence type="predicted"/>
<dbReference type="InterPro" id="IPR043502">
    <property type="entry name" value="DNA/RNA_pol_sf"/>
</dbReference>
<name>A0AAW2MSF2_9LAMI</name>
<dbReference type="SUPFAM" id="SSF53098">
    <property type="entry name" value="Ribonuclease H-like"/>
    <property type="match status" value="1"/>
</dbReference>